<evidence type="ECO:0000313" key="1">
    <source>
        <dbReference type="EMBL" id="NMH58706.1"/>
    </source>
</evidence>
<dbReference type="Proteomes" id="UP000709336">
    <property type="component" value="Unassembled WGS sequence"/>
</dbReference>
<sequence length="102" mass="11781">MEISVIEQILPVYHRTQKCRHDLLCKELARSEELRCFWEDEISEAINYIEGLIGKSVPLARDVLYGVLSEVEAKQKVADLSLSKSDNFVSIIFENASYYARR</sequence>
<protein>
    <submittedName>
        <fullName evidence="1">Uncharacterized protein</fullName>
    </submittedName>
</protein>
<dbReference type="RefSeq" id="WP_169209261.1">
    <property type="nucleotide sequence ID" value="NZ_JAATNW010000001.1"/>
</dbReference>
<gene>
    <name evidence="1" type="ORF">HCJ96_01530</name>
</gene>
<dbReference type="EMBL" id="JAATNW010000001">
    <property type="protein sequence ID" value="NMH58706.1"/>
    <property type="molecule type" value="Genomic_DNA"/>
</dbReference>
<name>A0ABX1QYB9_9ALTE</name>
<evidence type="ECO:0000313" key="2">
    <source>
        <dbReference type="Proteomes" id="UP000709336"/>
    </source>
</evidence>
<organism evidence="1 2">
    <name type="scientific">Alteromonas ponticola</name>
    <dbReference type="NCBI Taxonomy" id="2720613"/>
    <lineage>
        <taxon>Bacteria</taxon>
        <taxon>Pseudomonadati</taxon>
        <taxon>Pseudomonadota</taxon>
        <taxon>Gammaproteobacteria</taxon>
        <taxon>Alteromonadales</taxon>
        <taxon>Alteromonadaceae</taxon>
        <taxon>Alteromonas/Salinimonas group</taxon>
        <taxon>Alteromonas</taxon>
    </lineage>
</organism>
<proteinExistence type="predicted"/>
<reference evidence="1 2" key="1">
    <citation type="submission" date="2020-03" db="EMBL/GenBank/DDBJ databases">
        <title>Alteromonas ponticola sp. nov., isolated from seawater.</title>
        <authorList>
            <person name="Yoon J.-H."/>
            <person name="Kim Y.-O."/>
        </authorList>
    </citation>
    <scope>NUCLEOTIDE SEQUENCE [LARGE SCALE GENOMIC DNA]</scope>
    <source>
        <strain evidence="1 2">MYP5</strain>
    </source>
</reference>
<comment type="caution">
    <text evidence="1">The sequence shown here is derived from an EMBL/GenBank/DDBJ whole genome shotgun (WGS) entry which is preliminary data.</text>
</comment>
<keyword evidence="2" id="KW-1185">Reference proteome</keyword>
<accession>A0ABX1QYB9</accession>